<dbReference type="EC" id="2.7.11.1" evidence="1"/>
<dbReference type="InterPro" id="IPR017441">
    <property type="entry name" value="Protein_kinase_ATP_BS"/>
</dbReference>
<sequence>MFQQRVIADRYELTAPLGQGGMGVVLRGYDRRLDRRIAVKLVSRNHLSASGTQADVLVERFLRETRMTARVEHPGVPAVYDAGTENGELYLVMQLVEGQNLGDFLAQRGSLPVEGAAAVGAQLASVLAAAHAGFLVHRDIKPPNVMVGPDGTVKLLDFGIAILLDPSISRLTRSHEALGSAPYIAPELCIGGDATARTDLYALGCLLFEVLTGRPPFTGARTEAVIYDQVHTPPPPLGELRDDVPAPLAALVADLLSKEPADRPADADEVLTRLAPLLPAPRPVGTPDTGGEHDPSHPFRYPFASRSRTGSDPARAATSPFPAPNPTGPIDPDRVYDEVARLVENQRFVQAGDVLSDALANPEELPDDVCLRFTHMRADAWISARRVDQAEREYRRLLPLLIEHHGEGATDVIDCRHALAACLVDLDRCAEAVEVLLDLLDNYRALGEEETQDALEVRLELARCYAALGELDNARNRLRDLRDDAVRVLGPDHPLTKKVQRLPRQR</sequence>
<feature type="region of interest" description="Disordered" evidence="8">
    <location>
        <begin position="278"/>
        <end position="331"/>
    </location>
</feature>
<dbReference type="PANTHER" id="PTHR43289:SF6">
    <property type="entry name" value="SERINE_THREONINE-PROTEIN KINASE NEKL-3"/>
    <property type="match status" value="1"/>
</dbReference>
<feature type="domain" description="Protein kinase" evidence="9">
    <location>
        <begin position="11"/>
        <end position="278"/>
    </location>
</feature>
<organism evidence="10 11">
    <name type="scientific">Streptomonospora halophila</name>
    <dbReference type="NCBI Taxonomy" id="427369"/>
    <lineage>
        <taxon>Bacteria</taxon>
        <taxon>Bacillati</taxon>
        <taxon>Actinomycetota</taxon>
        <taxon>Actinomycetes</taxon>
        <taxon>Streptosporangiales</taxon>
        <taxon>Nocardiopsidaceae</taxon>
        <taxon>Streptomonospora</taxon>
    </lineage>
</organism>
<dbReference type="Pfam" id="PF00069">
    <property type="entry name" value="Pkinase"/>
    <property type="match status" value="1"/>
</dbReference>
<dbReference type="PROSITE" id="PS00107">
    <property type="entry name" value="PROTEIN_KINASE_ATP"/>
    <property type="match status" value="1"/>
</dbReference>
<dbReference type="InterPro" id="IPR011009">
    <property type="entry name" value="Kinase-like_dom_sf"/>
</dbReference>
<dbReference type="InterPro" id="IPR008271">
    <property type="entry name" value="Ser/Thr_kinase_AS"/>
</dbReference>
<keyword evidence="2 10" id="KW-0723">Serine/threonine-protein kinase</keyword>
<evidence type="ECO:0000256" key="7">
    <source>
        <dbReference type="PROSITE-ProRule" id="PRU10141"/>
    </source>
</evidence>
<proteinExistence type="predicted"/>
<evidence type="ECO:0000256" key="6">
    <source>
        <dbReference type="ARBA" id="ARBA00022840"/>
    </source>
</evidence>
<dbReference type="SUPFAM" id="SSF48452">
    <property type="entry name" value="TPR-like"/>
    <property type="match status" value="1"/>
</dbReference>
<evidence type="ECO:0000256" key="5">
    <source>
        <dbReference type="ARBA" id="ARBA00022777"/>
    </source>
</evidence>
<evidence type="ECO:0000313" key="11">
    <source>
        <dbReference type="Proteomes" id="UP001499993"/>
    </source>
</evidence>
<dbReference type="RefSeq" id="WP_345555543.1">
    <property type="nucleotide sequence ID" value="NZ_BAABIK010000003.1"/>
</dbReference>
<evidence type="ECO:0000256" key="2">
    <source>
        <dbReference type="ARBA" id="ARBA00022527"/>
    </source>
</evidence>
<gene>
    <name evidence="10" type="primary">pkaE</name>
    <name evidence="10" type="ORF">GCM10023224_08420</name>
</gene>
<dbReference type="SMART" id="SM00220">
    <property type="entry name" value="S_TKc"/>
    <property type="match status" value="1"/>
</dbReference>
<evidence type="ECO:0000256" key="4">
    <source>
        <dbReference type="ARBA" id="ARBA00022741"/>
    </source>
</evidence>
<evidence type="ECO:0000256" key="8">
    <source>
        <dbReference type="SAM" id="MobiDB-lite"/>
    </source>
</evidence>
<dbReference type="Gene3D" id="3.30.200.20">
    <property type="entry name" value="Phosphorylase Kinase, domain 1"/>
    <property type="match status" value="1"/>
</dbReference>
<dbReference type="PANTHER" id="PTHR43289">
    <property type="entry name" value="MITOGEN-ACTIVATED PROTEIN KINASE KINASE KINASE 20-RELATED"/>
    <property type="match status" value="1"/>
</dbReference>
<reference evidence="11" key="1">
    <citation type="journal article" date="2019" name="Int. J. Syst. Evol. Microbiol.">
        <title>The Global Catalogue of Microorganisms (GCM) 10K type strain sequencing project: providing services to taxonomists for standard genome sequencing and annotation.</title>
        <authorList>
            <consortium name="The Broad Institute Genomics Platform"/>
            <consortium name="The Broad Institute Genome Sequencing Center for Infectious Disease"/>
            <person name="Wu L."/>
            <person name="Ma J."/>
        </authorList>
    </citation>
    <scope>NUCLEOTIDE SEQUENCE [LARGE SCALE GENOMIC DNA]</scope>
    <source>
        <strain evidence="11">JCM 18123</strain>
    </source>
</reference>
<evidence type="ECO:0000259" key="9">
    <source>
        <dbReference type="PROSITE" id="PS50011"/>
    </source>
</evidence>
<keyword evidence="4 7" id="KW-0547">Nucleotide-binding</keyword>
<keyword evidence="5 10" id="KW-0418">Kinase</keyword>
<protein>
    <recommendedName>
        <fullName evidence="1">non-specific serine/threonine protein kinase</fullName>
        <ecNumber evidence="1">2.7.11.1</ecNumber>
    </recommendedName>
</protein>
<feature type="binding site" evidence="7">
    <location>
        <position position="40"/>
    </location>
    <ligand>
        <name>ATP</name>
        <dbReference type="ChEBI" id="CHEBI:30616"/>
    </ligand>
</feature>
<evidence type="ECO:0000313" key="10">
    <source>
        <dbReference type="EMBL" id="GAA4930904.1"/>
    </source>
</evidence>
<accession>A0ABP9GAA1</accession>
<dbReference type="GO" id="GO:0004674">
    <property type="term" value="F:protein serine/threonine kinase activity"/>
    <property type="evidence" value="ECO:0007669"/>
    <property type="project" value="UniProtKB-KW"/>
</dbReference>
<dbReference type="SUPFAM" id="SSF56112">
    <property type="entry name" value="Protein kinase-like (PK-like)"/>
    <property type="match status" value="1"/>
</dbReference>
<dbReference type="Gene3D" id="1.10.510.10">
    <property type="entry name" value="Transferase(Phosphotransferase) domain 1"/>
    <property type="match status" value="1"/>
</dbReference>
<dbReference type="PROSITE" id="PS00108">
    <property type="entry name" value="PROTEIN_KINASE_ST"/>
    <property type="match status" value="1"/>
</dbReference>
<keyword evidence="11" id="KW-1185">Reference proteome</keyword>
<dbReference type="InterPro" id="IPR000719">
    <property type="entry name" value="Prot_kinase_dom"/>
</dbReference>
<keyword evidence="6 7" id="KW-0067">ATP-binding</keyword>
<comment type="caution">
    <text evidence="10">The sequence shown here is derived from an EMBL/GenBank/DDBJ whole genome shotgun (WGS) entry which is preliminary data.</text>
</comment>
<dbReference type="CDD" id="cd14014">
    <property type="entry name" value="STKc_PknB_like"/>
    <property type="match status" value="1"/>
</dbReference>
<evidence type="ECO:0000256" key="3">
    <source>
        <dbReference type="ARBA" id="ARBA00022679"/>
    </source>
</evidence>
<evidence type="ECO:0000256" key="1">
    <source>
        <dbReference type="ARBA" id="ARBA00012513"/>
    </source>
</evidence>
<dbReference type="Gene3D" id="1.25.40.10">
    <property type="entry name" value="Tetratricopeptide repeat domain"/>
    <property type="match status" value="1"/>
</dbReference>
<keyword evidence="3" id="KW-0808">Transferase</keyword>
<dbReference type="EMBL" id="BAABIK010000003">
    <property type="protein sequence ID" value="GAA4930904.1"/>
    <property type="molecule type" value="Genomic_DNA"/>
</dbReference>
<dbReference type="InterPro" id="IPR011990">
    <property type="entry name" value="TPR-like_helical_dom_sf"/>
</dbReference>
<dbReference type="Proteomes" id="UP001499993">
    <property type="component" value="Unassembled WGS sequence"/>
</dbReference>
<name>A0ABP9GAA1_9ACTN</name>
<dbReference type="PROSITE" id="PS50011">
    <property type="entry name" value="PROTEIN_KINASE_DOM"/>
    <property type="match status" value="1"/>
</dbReference>